<dbReference type="EMBL" id="JADOUF010000001">
    <property type="protein sequence ID" value="MBG6135536.1"/>
    <property type="molecule type" value="Genomic_DNA"/>
</dbReference>
<evidence type="ECO:0000313" key="1">
    <source>
        <dbReference type="EMBL" id="MBG6135536.1"/>
    </source>
</evidence>
<sequence length="69" mass="7838">MNDAPDHWWNLLSGPDQALVLKYRHRPLIEPVIDRLAAAGQLETGDHPYWMPEDLAAFLDEQAARQMAA</sequence>
<organism evidence="1 2">
    <name type="scientific">Longispora fulva</name>
    <dbReference type="NCBI Taxonomy" id="619741"/>
    <lineage>
        <taxon>Bacteria</taxon>
        <taxon>Bacillati</taxon>
        <taxon>Actinomycetota</taxon>
        <taxon>Actinomycetes</taxon>
        <taxon>Micromonosporales</taxon>
        <taxon>Micromonosporaceae</taxon>
        <taxon>Longispora</taxon>
    </lineage>
</organism>
<accession>A0A8J7GDB9</accession>
<name>A0A8J7GDB9_9ACTN</name>
<dbReference type="AlphaFoldDB" id="A0A8J7GDB9"/>
<dbReference type="RefSeq" id="WP_197002632.1">
    <property type="nucleotide sequence ID" value="NZ_BONS01000002.1"/>
</dbReference>
<evidence type="ECO:0000313" key="2">
    <source>
        <dbReference type="Proteomes" id="UP000622552"/>
    </source>
</evidence>
<keyword evidence="2" id="KW-1185">Reference proteome</keyword>
<dbReference type="Proteomes" id="UP000622552">
    <property type="component" value="Unassembled WGS sequence"/>
</dbReference>
<comment type="caution">
    <text evidence="1">The sequence shown here is derived from an EMBL/GenBank/DDBJ whole genome shotgun (WGS) entry which is preliminary data.</text>
</comment>
<proteinExistence type="predicted"/>
<protein>
    <submittedName>
        <fullName evidence="1">Uncharacterized protein</fullName>
    </submittedName>
</protein>
<gene>
    <name evidence="1" type="ORF">IW245_001730</name>
</gene>
<reference evidence="1" key="1">
    <citation type="submission" date="2020-11" db="EMBL/GenBank/DDBJ databases">
        <title>Sequencing the genomes of 1000 actinobacteria strains.</title>
        <authorList>
            <person name="Klenk H.-P."/>
        </authorList>
    </citation>
    <scope>NUCLEOTIDE SEQUENCE</scope>
    <source>
        <strain evidence="1">DSM 45356</strain>
    </source>
</reference>